<reference evidence="5" key="1">
    <citation type="submission" date="2017-07" db="EMBL/GenBank/DDBJ databases">
        <title>Novel pathways for hydrocarbon cycling and metabolic interdependencies in hydrothermal sediment communities.</title>
        <authorList>
            <person name="Dombrowski N."/>
            <person name="Seitz K."/>
            <person name="Teske A."/>
            <person name="Baker B."/>
        </authorList>
    </citation>
    <scope>NUCLEOTIDE SEQUENCE [LARGE SCALE GENOMIC DNA]</scope>
</reference>
<evidence type="ECO:0000313" key="5">
    <source>
        <dbReference type="Proteomes" id="UP000216312"/>
    </source>
</evidence>
<dbReference type="Proteomes" id="UP000216312">
    <property type="component" value="Unassembled WGS sequence"/>
</dbReference>
<dbReference type="AlphaFoldDB" id="A0A257LVU5"/>
<gene>
    <name evidence="4" type="ORF">CGW93_00465</name>
</gene>
<keyword evidence="3" id="KW-0175">Coiled coil</keyword>
<dbReference type="InterPro" id="IPR005632">
    <property type="entry name" value="Chaperone_Skp"/>
</dbReference>
<evidence type="ECO:0008006" key="6">
    <source>
        <dbReference type="Google" id="ProtNLM"/>
    </source>
</evidence>
<evidence type="ECO:0000313" key="4">
    <source>
        <dbReference type="EMBL" id="OYV03542.1"/>
    </source>
</evidence>
<comment type="similarity">
    <text evidence="1">Belongs to the Skp family.</text>
</comment>
<sequence length="319" mass="36344">MRRIASILFLLWVGSLFAQVKIGFINSQKILDGYRGRETLLNEYNRRKQEWEAKAQQMQTEIRDMYNALEEQRAMLSEEAFDRRLSEIRQKEAEYQQFLQEVFAPGGKLEQLYSEVMDPFIRRVKEITQRIAQEEGYTVILDLASGMVLYYDEKDDLTQKVLNELNAEFVQAEIDTTPSLLGKPRFWVFKFRELDDESKRLGLGSKMVSFMKAAIAVIGKYEIAEGDRIKSAVGDAGLIGKREEEFDFHDALEVGRLVPLDLVIIGEVSTSGGVVTGKCKVISVKEEAVISEVEETVTGTSEEAIKTLVSKMVEKIQFP</sequence>
<protein>
    <recommendedName>
        <fullName evidence="6">OmpH family outer membrane protein</fullName>
    </recommendedName>
</protein>
<dbReference type="InterPro" id="IPR024930">
    <property type="entry name" value="Skp_dom_sf"/>
</dbReference>
<dbReference type="Pfam" id="PF03938">
    <property type="entry name" value="OmpH"/>
    <property type="match status" value="1"/>
</dbReference>
<evidence type="ECO:0000256" key="3">
    <source>
        <dbReference type="SAM" id="Coils"/>
    </source>
</evidence>
<dbReference type="Gene3D" id="3.30.910.20">
    <property type="entry name" value="Skp domain"/>
    <property type="match status" value="1"/>
</dbReference>
<dbReference type="EMBL" id="NMUJ01000003">
    <property type="protein sequence ID" value="OYV03542.1"/>
    <property type="molecule type" value="Genomic_DNA"/>
</dbReference>
<dbReference type="GO" id="GO:0051082">
    <property type="term" value="F:unfolded protein binding"/>
    <property type="evidence" value="ECO:0007669"/>
    <property type="project" value="InterPro"/>
</dbReference>
<organism evidence="4 5">
    <name type="scientific">candidate division WOR-3 bacterium 4484_18</name>
    <dbReference type="NCBI Taxonomy" id="2020626"/>
    <lineage>
        <taxon>Bacteria</taxon>
        <taxon>Bacteria division WOR-3</taxon>
    </lineage>
</organism>
<accession>A0A257LVU5</accession>
<comment type="caution">
    <text evidence="4">The sequence shown here is derived from an EMBL/GenBank/DDBJ whole genome shotgun (WGS) entry which is preliminary data.</text>
</comment>
<keyword evidence="2" id="KW-0732">Signal</keyword>
<name>A0A257LVU5_UNCW3</name>
<evidence type="ECO:0000256" key="2">
    <source>
        <dbReference type="ARBA" id="ARBA00022729"/>
    </source>
</evidence>
<evidence type="ECO:0000256" key="1">
    <source>
        <dbReference type="ARBA" id="ARBA00009091"/>
    </source>
</evidence>
<dbReference type="GO" id="GO:0050821">
    <property type="term" value="P:protein stabilization"/>
    <property type="evidence" value="ECO:0007669"/>
    <property type="project" value="TreeGrafter"/>
</dbReference>
<dbReference type="PANTHER" id="PTHR35089">
    <property type="entry name" value="CHAPERONE PROTEIN SKP"/>
    <property type="match status" value="1"/>
</dbReference>
<dbReference type="SMART" id="SM00935">
    <property type="entry name" value="OmpH"/>
    <property type="match status" value="1"/>
</dbReference>
<dbReference type="PANTHER" id="PTHR35089:SF1">
    <property type="entry name" value="CHAPERONE PROTEIN SKP"/>
    <property type="match status" value="1"/>
</dbReference>
<feature type="coiled-coil region" evidence="3">
    <location>
        <begin position="41"/>
        <end position="79"/>
    </location>
</feature>
<dbReference type="SUPFAM" id="SSF111384">
    <property type="entry name" value="OmpH-like"/>
    <property type="match status" value="1"/>
</dbReference>
<proteinExistence type="inferred from homology"/>
<dbReference type="GO" id="GO:0005829">
    <property type="term" value="C:cytosol"/>
    <property type="evidence" value="ECO:0007669"/>
    <property type="project" value="TreeGrafter"/>
</dbReference>